<dbReference type="InterPro" id="IPR019494">
    <property type="entry name" value="FIST_C"/>
</dbReference>
<evidence type="ECO:0000313" key="4">
    <source>
        <dbReference type="Proteomes" id="UP000002730"/>
    </source>
</evidence>
<evidence type="ECO:0008006" key="5">
    <source>
        <dbReference type="Google" id="ProtNLM"/>
    </source>
</evidence>
<dbReference type="Pfam" id="PF10442">
    <property type="entry name" value="FIST_C"/>
    <property type="match status" value="1"/>
</dbReference>
<organism evidence="3 4">
    <name type="scientific">Clostridium cellulovorans (strain ATCC 35296 / DSM 3052 / OCM 3 / 743B)</name>
    <dbReference type="NCBI Taxonomy" id="573061"/>
    <lineage>
        <taxon>Bacteria</taxon>
        <taxon>Bacillati</taxon>
        <taxon>Bacillota</taxon>
        <taxon>Clostridia</taxon>
        <taxon>Eubacteriales</taxon>
        <taxon>Clostridiaceae</taxon>
        <taxon>Clostridium</taxon>
    </lineage>
</organism>
<dbReference type="SMART" id="SM01204">
    <property type="entry name" value="FIST_C"/>
    <property type="match status" value="1"/>
</dbReference>
<evidence type="ECO:0000259" key="1">
    <source>
        <dbReference type="SMART" id="SM00897"/>
    </source>
</evidence>
<reference evidence="3 4" key="1">
    <citation type="submission" date="2010-08" db="EMBL/GenBank/DDBJ databases">
        <title>Complete sequence of Clostridium cellulovorans 743B.</title>
        <authorList>
            <consortium name="US DOE Joint Genome Institute"/>
            <person name="Lucas S."/>
            <person name="Copeland A."/>
            <person name="Lapidus A."/>
            <person name="Cheng J.-F."/>
            <person name="Bruce D."/>
            <person name="Goodwin L."/>
            <person name="Pitluck S."/>
            <person name="Chertkov O."/>
            <person name="Detter J.C."/>
            <person name="Han C."/>
            <person name="Tapia R."/>
            <person name="Land M."/>
            <person name="Hauser L."/>
            <person name="Chang Y.-J."/>
            <person name="Jeffries C."/>
            <person name="Kyrpides N."/>
            <person name="Ivanova N."/>
            <person name="Mikhailova N."/>
            <person name="Hemme C.L."/>
            <person name="Woyke T."/>
        </authorList>
    </citation>
    <scope>NUCLEOTIDE SEQUENCE [LARGE SCALE GENOMIC DNA]</scope>
    <source>
        <strain evidence="4">ATCC 35296 / DSM 3052 / OCM 3 / 743B</strain>
    </source>
</reference>
<dbReference type="PANTHER" id="PTHR40252:SF2">
    <property type="entry name" value="BLR0328 PROTEIN"/>
    <property type="match status" value="1"/>
</dbReference>
<dbReference type="PANTHER" id="PTHR40252">
    <property type="entry name" value="BLR0328 PROTEIN"/>
    <property type="match status" value="1"/>
</dbReference>
<dbReference type="HOGENOM" id="CLU_047108_0_1_9"/>
<proteinExistence type="predicted"/>
<name>D9SPX6_CLOC7</name>
<gene>
    <name evidence="3" type="ordered locus">Clocel_2396</name>
</gene>
<keyword evidence="4" id="KW-1185">Reference proteome</keyword>
<feature type="domain" description="FIST C-domain" evidence="2">
    <location>
        <begin position="237"/>
        <end position="368"/>
    </location>
</feature>
<feature type="domain" description="FIST" evidence="1">
    <location>
        <begin position="33"/>
        <end position="236"/>
    </location>
</feature>
<dbReference type="EMBL" id="CP002160">
    <property type="protein sequence ID" value="ADL52112.1"/>
    <property type="molecule type" value="Genomic_DNA"/>
</dbReference>
<dbReference type="InterPro" id="IPR013702">
    <property type="entry name" value="FIST_domain_N"/>
</dbReference>
<protein>
    <recommendedName>
        <fullName evidence="5">FIST domain-containing protein</fullName>
    </recommendedName>
</protein>
<dbReference type="AlphaFoldDB" id="D9SPX6"/>
<evidence type="ECO:0000259" key="2">
    <source>
        <dbReference type="SMART" id="SM01204"/>
    </source>
</evidence>
<dbReference type="STRING" id="573061.Clocel_2396"/>
<evidence type="ECO:0000313" key="3">
    <source>
        <dbReference type="EMBL" id="ADL52112.1"/>
    </source>
</evidence>
<dbReference type="OrthoDB" id="9770293at2"/>
<dbReference type="Proteomes" id="UP000002730">
    <property type="component" value="Chromosome"/>
</dbReference>
<dbReference type="Pfam" id="PF08495">
    <property type="entry name" value="FIST"/>
    <property type="match status" value="1"/>
</dbReference>
<accession>D9SPX6</accession>
<dbReference type="KEGG" id="ccb:Clocel_2396"/>
<dbReference type="eggNOG" id="COG3287">
    <property type="taxonomic scope" value="Bacteria"/>
</dbReference>
<dbReference type="SMART" id="SM00897">
    <property type="entry name" value="FIST"/>
    <property type="match status" value="1"/>
</dbReference>
<sequence>MVNLKMKIKHFFSKSKNTEEAAKEIISNIKQIDEKLIIFFASPTYDFSRLSEILYSAFSHCEVIGCTTSGEISEKGFSDDSLVAMSMASSNLTVKSVLFEDGYKHPILKSDEIKTTLQTLGFNPESQNIEKEGFALTLFNGLYNLEEKLLSVIYSIIRNKNFNVLGGTAGDNLAFKETLICHNGKIINNGGLVTFVKTTEKFMVYKETIFKPMGKLLIATKVDVRNRIVYEFNNKPATTEYAKVLGIDERNLSEHFTINPLGRVLGDDIYISTPFQINSDKSISLYCQILENSTIEVLEPLDPIEVSEKTVAFIKETMPSANFALMFNCILRTLYFKETLITDKLTKVIAKGIPRFVGFTTYGEQLRTRHFNQTLVMIVFE</sequence>